<reference evidence="10 11" key="1">
    <citation type="submission" date="2018-07" db="EMBL/GenBank/DDBJ databases">
        <title>Genomic Encyclopedia of Type Strains, Phase IV (KMG-IV): sequencing the most valuable type-strain genomes for metagenomic binning, comparative biology and taxonomic classification.</title>
        <authorList>
            <person name="Goeker M."/>
        </authorList>
    </citation>
    <scope>NUCLEOTIDE SEQUENCE [LARGE SCALE GENOMIC DNA]</scope>
    <source>
        <strain evidence="10 11">DSM 7466</strain>
    </source>
</reference>
<keyword evidence="1" id="KW-0560">Oxidoreductase</keyword>
<evidence type="ECO:0000259" key="9">
    <source>
        <dbReference type="Pfam" id="PF17147"/>
    </source>
</evidence>
<dbReference type="CDD" id="cd07034">
    <property type="entry name" value="TPP_PYR_PFOR_IOR-alpha_like"/>
    <property type="match status" value="1"/>
</dbReference>
<gene>
    <name evidence="10" type="ORF">C7452_0336</name>
</gene>
<dbReference type="NCBIfam" id="NF006412">
    <property type="entry name" value="PRK08659.1"/>
    <property type="match status" value="1"/>
</dbReference>
<evidence type="ECO:0000259" key="8">
    <source>
        <dbReference type="Pfam" id="PF01855"/>
    </source>
</evidence>
<evidence type="ECO:0000256" key="4">
    <source>
        <dbReference type="ARBA" id="ARBA00066947"/>
    </source>
</evidence>
<dbReference type="InterPro" id="IPR029061">
    <property type="entry name" value="THDP-binding"/>
</dbReference>
<dbReference type="EC" id="1.2.7.3" evidence="4"/>
<comment type="catalytic activity">
    <reaction evidence="2">
        <text>2 oxidized [2Fe-2S]-[ferredoxin] + 2-oxoglutarate + CoA = succinyl-CoA + 2 reduced [2Fe-2S]-[ferredoxin] + CO2 + H(+)</text>
        <dbReference type="Rhea" id="RHEA:17297"/>
        <dbReference type="Rhea" id="RHEA-COMP:10000"/>
        <dbReference type="Rhea" id="RHEA-COMP:10001"/>
        <dbReference type="ChEBI" id="CHEBI:15378"/>
        <dbReference type="ChEBI" id="CHEBI:16526"/>
        <dbReference type="ChEBI" id="CHEBI:16810"/>
        <dbReference type="ChEBI" id="CHEBI:33737"/>
        <dbReference type="ChEBI" id="CHEBI:33738"/>
        <dbReference type="ChEBI" id="CHEBI:57287"/>
        <dbReference type="ChEBI" id="CHEBI:57292"/>
        <dbReference type="EC" id="1.2.7.3"/>
    </reaction>
</comment>
<dbReference type="GO" id="GO:0044272">
    <property type="term" value="P:sulfur compound biosynthetic process"/>
    <property type="evidence" value="ECO:0007669"/>
    <property type="project" value="UniProtKB-ARBA"/>
</dbReference>
<dbReference type="Gene3D" id="3.40.50.920">
    <property type="match status" value="1"/>
</dbReference>
<dbReference type="Gene3D" id="3.40.50.970">
    <property type="match status" value="1"/>
</dbReference>
<evidence type="ECO:0000256" key="2">
    <source>
        <dbReference type="ARBA" id="ARBA00052359"/>
    </source>
</evidence>
<dbReference type="Pfam" id="PF01855">
    <property type="entry name" value="POR_N"/>
    <property type="match status" value="1"/>
</dbReference>
<evidence type="ECO:0000256" key="5">
    <source>
        <dbReference type="ARBA" id="ARBA00071398"/>
    </source>
</evidence>
<accession>A0A371NEC8</accession>
<dbReference type="AlphaFoldDB" id="A0A371NEC8"/>
<dbReference type="Proteomes" id="UP000256864">
    <property type="component" value="Unassembled WGS sequence"/>
</dbReference>
<dbReference type="InterPro" id="IPR033412">
    <property type="entry name" value="PFOR_II"/>
</dbReference>
<evidence type="ECO:0000256" key="7">
    <source>
        <dbReference type="ARBA" id="ARBA00079587"/>
    </source>
</evidence>
<dbReference type="Pfam" id="PF17147">
    <property type="entry name" value="PFOR_II"/>
    <property type="match status" value="1"/>
</dbReference>
<comment type="caution">
    <text evidence="10">The sequence shown here is derived from an EMBL/GenBank/DDBJ whole genome shotgun (WGS) entry which is preliminary data.</text>
</comment>
<dbReference type="PANTHER" id="PTHR43088:SF1">
    <property type="entry name" value="SUBUNIT OF PYRUVATE:FLAVODOXIN OXIDOREDUCTASE"/>
    <property type="match status" value="1"/>
</dbReference>
<dbReference type="InterPro" id="IPR002880">
    <property type="entry name" value="Pyrv_Fd/Flavodoxin_OxRdtase_N"/>
</dbReference>
<keyword evidence="11" id="KW-1185">Reference proteome</keyword>
<dbReference type="InterPro" id="IPR009014">
    <property type="entry name" value="Transketo_C/PFOR_II"/>
</dbReference>
<sequence>MKMTEEYFIQGNDACARGAIKAGCRFFAGYPITPSTEIAEEMALLLPREGGVFVQMEDEIGALGAVIGAVWSGVRGMTATSGPGFSLMQEHVGYAAMTETPLVIVNVQRGSPSTGQPTMASQSDMMQARWGSHGDYEIIALSPSSVQECFDFTVRAFNLAEEYRVPVMVMGDEIVGHMREKITIPDRVKIRKRRGPSVPPEEFLPFRAPEDGVPEMPAFGDGYRIPVTGLTHDERGYPDASNPEGHHRLVKRLCDKILRHRDRITDVREELTEDADITVISYGAPSRSVATAVRMARKDGVRAGYLKINTPWPFPETEVRAAAERSGKLLVVEMNLGQMFYEVQRVAAGMAEVELLPKIGGEIHRPEEILNMILKMNR</sequence>
<feature type="domain" description="Pyruvate:ferredoxin oxidoreductase core" evidence="9">
    <location>
        <begin position="275"/>
        <end position="369"/>
    </location>
</feature>
<dbReference type="EMBL" id="QREL01000001">
    <property type="protein sequence ID" value="REE28328.1"/>
    <property type="molecule type" value="Genomic_DNA"/>
</dbReference>
<feature type="domain" description="Pyruvate flavodoxin/ferredoxin oxidoreductase pyrimidine binding" evidence="8">
    <location>
        <begin position="18"/>
        <end position="251"/>
    </location>
</feature>
<proteinExistence type="predicted"/>
<dbReference type="SUPFAM" id="SSF52518">
    <property type="entry name" value="Thiamin diphosphate-binding fold (THDP-binding)"/>
    <property type="match status" value="1"/>
</dbReference>
<name>A0A371NEC8_9EURY</name>
<evidence type="ECO:0000313" key="11">
    <source>
        <dbReference type="Proteomes" id="UP000256864"/>
    </source>
</evidence>
<evidence type="ECO:0000256" key="1">
    <source>
        <dbReference type="ARBA" id="ARBA00023002"/>
    </source>
</evidence>
<organism evidence="10 11">
    <name type="scientific">Methanothermobacter defluvii</name>
    <dbReference type="NCBI Taxonomy" id="49339"/>
    <lineage>
        <taxon>Archaea</taxon>
        <taxon>Methanobacteriati</taxon>
        <taxon>Methanobacteriota</taxon>
        <taxon>Methanomada group</taxon>
        <taxon>Methanobacteria</taxon>
        <taxon>Methanobacteriales</taxon>
        <taxon>Methanobacteriaceae</taxon>
        <taxon>Methanothermobacter</taxon>
    </lineage>
</organism>
<evidence type="ECO:0000256" key="3">
    <source>
        <dbReference type="ARBA" id="ARBA00064882"/>
    </source>
</evidence>
<evidence type="ECO:0000313" key="10">
    <source>
        <dbReference type="EMBL" id="REE28328.1"/>
    </source>
</evidence>
<dbReference type="SUPFAM" id="SSF52922">
    <property type="entry name" value="TK C-terminal domain-like"/>
    <property type="match status" value="1"/>
</dbReference>
<dbReference type="FunFam" id="3.40.50.970:FF:000022">
    <property type="entry name" value="2-oxoglutarate ferredoxin oxidoreductase alpha subunit"/>
    <property type="match status" value="1"/>
</dbReference>
<evidence type="ECO:0000256" key="6">
    <source>
        <dbReference type="ARBA" id="ARBA00076968"/>
    </source>
</evidence>
<dbReference type="PANTHER" id="PTHR43088">
    <property type="entry name" value="SUBUNIT OF PYRUVATE:FLAVODOXIN OXIDOREDUCTASE-RELATED"/>
    <property type="match status" value="1"/>
</dbReference>
<dbReference type="GO" id="GO:0006082">
    <property type="term" value="P:organic acid metabolic process"/>
    <property type="evidence" value="ECO:0007669"/>
    <property type="project" value="UniProtKB-ARBA"/>
</dbReference>
<protein>
    <recommendedName>
        <fullName evidence="5">2-oxoglutarate synthase subunit KorA</fullName>
        <ecNumber evidence="4">1.2.7.3</ecNumber>
    </recommendedName>
    <alternativeName>
        <fullName evidence="7">2-ketoglutarate oxidoreductase alpha chain</fullName>
    </alternativeName>
    <alternativeName>
        <fullName evidence="6">2-oxoglutarate-ferredoxin oxidoreductase subunit alpha</fullName>
    </alternativeName>
</protein>
<comment type="subunit">
    <text evidence="3">Heterotetramer of the KorA, KorB, KorC and KorD subunits.</text>
</comment>
<dbReference type="InterPro" id="IPR052368">
    <property type="entry name" value="2-oxoacid_oxidoreductase"/>
</dbReference>
<dbReference type="GO" id="GO:0047553">
    <property type="term" value="F:2-oxoglutarate synthase activity"/>
    <property type="evidence" value="ECO:0007669"/>
    <property type="project" value="UniProtKB-EC"/>
</dbReference>